<proteinExistence type="predicted"/>
<reference evidence="2" key="1">
    <citation type="journal article" date="2013" name="Nat. Commun.">
        <title>Whole-genome sequencing of Oryza brachyantha reveals mechanisms underlying Oryza genome evolution.</title>
        <authorList>
            <person name="Chen J."/>
            <person name="Huang Q."/>
            <person name="Gao D."/>
            <person name="Wang J."/>
            <person name="Lang Y."/>
            <person name="Liu T."/>
            <person name="Li B."/>
            <person name="Bai Z."/>
            <person name="Luis Goicoechea J."/>
            <person name="Liang C."/>
            <person name="Chen C."/>
            <person name="Zhang W."/>
            <person name="Sun S."/>
            <person name="Liao Y."/>
            <person name="Zhang X."/>
            <person name="Yang L."/>
            <person name="Song C."/>
            <person name="Wang M."/>
            <person name="Shi J."/>
            <person name="Liu G."/>
            <person name="Liu J."/>
            <person name="Zhou H."/>
            <person name="Zhou W."/>
            <person name="Yu Q."/>
            <person name="An N."/>
            <person name="Chen Y."/>
            <person name="Cai Q."/>
            <person name="Wang B."/>
            <person name="Liu B."/>
            <person name="Min J."/>
            <person name="Huang Y."/>
            <person name="Wu H."/>
            <person name="Li Z."/>
            <person name="Zhang Y."/>
            <person name="Yin Y."/>
            <person name="Song W."/>
            <person name="Jiang J."/>
            <person name="Jackson S.A."/>
            <person name="Wing R.A."/>
            <person name="Wang J."/>
            <person name="Chen M."/>
        </authorList>
    </citation>
    <scope>NUCLEOTIDE SEQUENCE [LARGE SCALE GENOMIC DNA]</scope>
    <source>
        <strain evidence="2">cv. IRGC 101232</strain>
    </source>
</reference>
<evidence type="ECO:0000313" key="3">
    <source>
        <dbReference type="Proteomes" id="UP000006038"/>
    </source>
</evidence>
<dbReference type="Proteomes" id="UP000006038">
    <property type="component" value="Chromosome 7"/>
</dbReference>
<dbReference type="HOGENOM" id="CLU_1470374_0_0_1"/>
<feature type="region of interest" description="Disordered" evidence="1">
    <location>
        <begin position="1"/>
        <end position="63"/>
    </location>
</feature>
<dbReference type="EnsemblPlants" id="OB07G21270.1">
    <property type="protein sequence ID" value="OB07G21270.1"/>
    <property type="gene ID" value="OB07G21270"/>
</dbReference>
<name>J3ML45_ORYBR</name>
<organism evidence="2">
    <name type="scientific">Oryza brachyantha</name>
    <name type="common">malo sina</name>
    <dbReference type="NCBI Taxonomy" id="4533"/>
    <lineage>
        <taxon>Eukaryota</taxon>
        <taxon>Viridiplantae</taxon>
        <taxon>Streptophyta</taxon>
        <taxon>Embryophyta</taxon>
        <taxon>Tracheophyta</taxon>
        <taxon>Spermatophyta</taxon>
        <taxon>Magnoliopsida</taxon>
        <taxon>Liliopsida</taxon>
        <taxon>Poales</taxon>
        <taxon>Poaceae</taxon>
        <taxon>BOP clade</taxon>
        <taxon>Oryzoideae</taxon>
        <taxon>Oryzeae</taxon>
        <taxon>Oryzinae</taxon>
        <taxon>Oryza</taxon>
    </lineage>
</organism>
<sequence length="184" mass="19179">MARTSSSPSPAIGGAAAGGRRPGRRLHPPPRADAGGEREVGGRVRRSAAVAASHDGAVGSEGEDHCFHLYRPARASAVELMDSVAEFISPTSCLQTEELPLRHRRRALRHAAGDGNTVASPPCAPRRDQLVLSGGPAKLGRPKAKVGGGPTCKAQRYRLVGMGRPMPGGTYKYSISAAGLRVLC</sequence>
<dbReference type="Gramene" id="OB07G21270.1">
    <property type="protein sequence ID" value="OB07G21270.1"/>
    <property type="gene ID" value="OB07G21270"/>
</dbReference>
<dbReference type="AlphaFoldDB" id="J3ML45"/>
<evidence type="ECO:0000256" key="1">
    <source>
        <dbReference type="SAM" id="MobiDB-lite"/>
    </source>
</evidence>
<evidence type="ECO:0000313" key="2">
    <source>
        <dbReference type="EnsemblPlants" id="OB07G21270.1"/>
    </source>
</evidence>
<keyword evidence="3" id="KW-1185">Reference proteome</keyword>
<reference evidence="2" key="2">
    <citation type="submission" date="2013-04" db="UniProtKB">
        <authorList>
            <consortium name="EnsemblPlants"/>
        </authorList>
    </citation>
    <scope>IDENTIFICATION</scope>
</reference>
<accession>J3ML45</accession>
<protein>
    <submittedName>
        <fullName evidence="2">Uncharacterized protein</fullName>
    </submittedName>
</protein>